<organism evidence="7 8">
    <name type="scientific">Zhongshania borealis</name>
    <dbReference type="NCBI Taxonomy" id="889488"/>
    <lineage>
        <taxon>Bacteria</taxon>
        <taxon>Pseudomonadati</taxon>
        <taxon>Pseudomonadota</taxon>
        <taxon>Gammaproteobacteria</taxon>
        <taxon>Cellvibrionales</taxon>
        <taxon>Spongiibacteraceae</taxon>
        <taxon>Zhongshania</taxon>
    </lineage>
</organism>
<gene>
    <name evidence="7" type="ORF">GCM10022414_34130</name>
</gene>
<dbReference type="InterPro" id="IPR006694">
    <property type="entry name" value="Fatty_acid_hydroxylase"/>
</dbReference>
<dbReference type="PANTHER" id="PTHR11863">
    <property type="entry name" value="STEROL DESATURASE"/>
    <property type="match status" value="1"/>
</dbReference>
<feature type="transmembrane region" description="Helical" evidence="5">
    <location>
        <begin position="175"/>
        <end position="195"/>
    </location>
</feature>
<feature type="transmembrane region" description="Helical" evidence="5">
    <location>
        <begin position="114"/>
        <end position="139"/>
    </location>
</feature>
<protein>
    <recommendedName>
        <fullName evidence="6">Fatty acid hydroxylase domain-containing protein</fullName>
    </recommendedName>
</protein>
<feature type="transmembrane region" description="Helical" evidence="5">
    <location>
        <begin position="216"/>
        <end position="241"/>
    </location>
</feature>
<evidence type="ECO:0000259" key="6">
    <source>
        <dbReference type="Pfam" id="PF04116"/>
    </source>
</evidence>
<keyword evidence="4 5" id="KW-0472">Membrane</keyword>
<evidence type="ECO:0000256" key="2">
    <source>
        <dbReference type="ARBA" id="ARBA00022692"/>
    </source>
</evidence>
<dbReference type="RefSeq" id="WP_344938392.1">
    <property type="nucleotide sequence ID" value="NZ_BAABDM010000010.1"/>
</dbReference>
<feature type="transmembrane region" description="Helical" evidence="5">
    <location>
        <begin position="261"/>
        <end position="281"/>
    </location>
</feature>
<dbReference type="InterPro" id="IPR050307">
    <property type="entry name" value="Sterol_Desaturase_Related"/>
</dbReference>
<dbReference type="EMBL" id="BAABDM010000010">
    <property type="protein sequence ID" value="GAA4104926.1"/>
    <property type="molecule type" value="Genomic_DNA"/>
</dbReference>
<keyword evidence="8" id="KW-1185">Reference proteome</keyword>
<proteinExistence type="predicted"/>
<keyword evidence="3 5" id="KW-1133">Transmembrane helix</keyword>
<dbReference type="Pfam" id="PF04116">
    <property type="entry name" value="FA_hydroxylase"/>
    <property type="match status" value="1"/>
</dbReference>
<accession>A0ABP7X548</accession>
<dbReference type="Proteomes" id="UP001500392">
    <property type="component" value="Unassembled WGS sequence"/>
</dbReference>
<feature type="domain" description="Fatty acid hydroxylase" evidence="6">
    <location>
        <begin position="182"/>
        <end position="339"/>
    </location>
</feature>
<evidence type="ECO:0000313" key="7">
    <source>
        <dbReference type="EMBL" id="GAA4104926.1"/>
    </source>
</evidence>
<evidence type="ECO:0000256" key="4">
    <source>
        <dbReference type="ARBA" id="ARBA00023136"/>
    </source>
</evidence>
<feature type="transmembrane region" description="Helical" evidence="5">
    <location>
        <begin position="26"/>
        <end position="49"/>
    </location>
</feature>
<keyword evidence="2 5" id="KW-0812">Transmembrane</keyword>
<feature type="transmembrane region" description="Helical" evidence="5">
    <location>
        <begin position="76"/>
        <end position="102"/>
    </location>
</feature>
<sequence>MKRLFATLFNSEVPTISERYRRAANALVVVFALAYSIGFLQLLHLGAYLGPGLGDTVSFQPLIDSLNHLHREQPSLWYAVIGLLVFTTLFRLFAMLAGYFLYERDQGQHYPIQWLVVFLLCNILSTIAIPVMLFALAILGSLAGLDFSVGWHWVELNVGLAQQLVTNHIPTLINAPAPVAVFAIMVFAGFFHYWFHRLGHSSRLLWLLFHRPHHMTPGLVQSTILAVFTALPLFVFLVLPYNLVLGACTKLFSNEPLYTEIIIYNCFILIPEIFGHQTALYRWASRNRLIRFASFMSGGGVYHYMHHSSEPEHCGRSGVVNLVNLGGGPMFLWDIIFGTYCRLSATTPRAGLSGQPTLHMNPLRLSLAGVIQIVQELTLNPNWKDKWRAITASSAYQPPVSRDYAIRDSKILPEPNTPSPLFAGRGFYKISNTRADLNANAGANQVIAQQN</sequence>
<name>A0ABP7X548_9GAMM</name>
<comment type="subcellular location">
    <subcellularLocation>
        <location evidence="1">Membrane</location>
    </subcellularLocation>
</comment>
<evidence type="ECO:0000256" key="3">
    <source>
        <dbReference type="ARBA" id="ARBA00022989"/>
    </source>
</evidence>
<evidence type="ECO:0000256" key="5">
    <source>
        <dbReference type="SAM" id="Phobius"/>
    </source>
</evidence>
<comment type="caution">
    <text evidence="7">The sequence shown here is derived from an EMBL/GenBank/DDBJ whole genome shotgun (WGS) entry which is preliminary data.</text>
</comment>
<reference evidence="8" key="1">
    <citation type="journal article" date="2019" name="Int. J. Syst. Evol. Microbiol.">
        <title>The Global Catalogue of Microorganisms (GCM) 10K type strain sequencing project: providing services to taxonomists for standard genome sequencing and annotation.</title>
        <authorList>
            <consortium name="The Broad Institute Genomics Platform"/>
            <consortium name="The Broad Institute Genome Sequencing Center for Infectious Disease"/>
            <person name="Wu L."/>
            <person name="Ma J."/>
        </authorList>
    </citation>
    <scope>NUCLEOTIDE SEQUENCE [LARGE SCALE GENOMIC DNA]</scope>
    <source>
        <strain evidence="8">JCM 17304</strain>
    </source>
</reference>
<evidence type="ECO:0000313" key="8">
    <source>
        <dbReference type="Proteomes" id="UP001500392"/>
    </source>
</evidence>
<evidence type="ECO:0000256" key="1">
    <source>
        <dbReference type="ARBA" id="ARBA00004370"/>
    </source>
</evidence>